<dbReference type="AlphaFoldDB" id="A0A2H1W899"/>
<name>A0A2H1W899_SPOFR</name>
<evidence type="ECO:0000313" key="2">
    <source>
        <dbReference type="EMBL" id="SOQ49319.1"/>
    </source>
</evidence>
<protein>
    <submittedName>
        <fullName evidence="2">SFRICE_034040</fullName>
    </submittedName>
</protein>
<proteinExistence type="predicted"/>
<feature type="compositionally biased region" description="Polar residues" evidence="1">
    <location>
        <begin position="26"/>
        <end position="37"/>
    </location>
</feature>
<organism evidence="2">
    <name type="scientific">Spodoptera frugiperda</name>
    <name type="common">Fall armyworm</name>
    <dbReference type="NCBI Taxonomy" id="7108"/>
    <lineage>
        <taxon>Eukaryota</taxon>
        <taxon>Metazoa</taxon>
        <taxon>Ecdysozoa</taxon>
        <taxon>Arthropoda</taxon>
        <taxon>Hexapoda</taxon>
        <taxon>Insecta</taxon>
        <taxon>Pterygota</taxon>
        <taxon>Neoptera</taxon>
        <taxon>Endopterygota</taxon>
        <taxon>Lepidoptera</taxon>
        <taxon>Glossata</taxon>
        <taxon>Ditrysia</taxon>
        <taxon>Noctuoidea</taxon>
        <taxon>Noctuidae</taxon>
        <taxon>Amphipyrinae</taxon>
        <taxon>Spodoptera</taxon>
    </lineage>
</organism>
<feature type="region of interest" description="Disordered" evidence="1">
    <location>
        <begin position="15"/>
        <end position="57"/>
    </location>
</feature>
<dbReference type="EMBL" id="ODYU01006983">
    <property type="protein sequence ID" value="SOQ49319.1"/>
    <property type="molecule type" value="Genomic_DNA"/>
</dbReference>
<reference evidence="2" key="1">
    <citation type="submission" date="2016-07" db="EMBL/GenBank/DDBJ databases">
        <authorList>
            <person name="Bretaudeau A."/>
        </authorList>
    </citation>
    <scope>NUCLEOTIDE SEQUENCE</scope>
    <source>
        <strain evidence="2">Rice</strain>
        <tissue evidence="2">Whole body</tissue>
    </source>
</reference>
<evidence type="ECO:0000256" key="1">
    <source>
        <dbReference type="SAM" id="MobiDB-lite"/>
    </source>
</evidence>
<gene>
    <name evidence="2" type="ORF">SFRICE_034040</name>
</gene>
<sequence length="165" mass="18492">MCLFTVSSRETLRSPATVSAGLRTASKGSSPPDQIQTRACGASRSERASKSRPTTTDGAHAQLVPWLGDQLLCIMCVYFPCRPTDKRGDGLPNGKQSPPLIDTRNTRGVTNLGEDFRKKENCWWFLLFLKFYIVIVQWDSRAGSIFTNYELQRFWEVAAACPIKK</sequence>
<accession>A0A2H1W899</accession>